<dbReference type="InParanoid" id="E9GUE4"/>
<evidence type="ECO:0000313" key="2">
    <source>
        <dbReference type="Proteomes" id="UP000000305"/>
    </source>
</evidence>
<dbReference type="Proteomes" id="UP000000305">
    <property type="component" value="Unassembled WGS sequence"/>
</dbReference>
<organism evidence="1 2">
    <name type="scientific">Daphnia pulex</name>
    <name type="common">Water flea</name>
    <dbReference type="NCBI Taxonomy" id="6669"/>
    <lineage>
        <taxon>Eukaryota</taxon>
        <taxon>Metazoa</taxon>
        <taxon>Ecdysozoa</taxon>
        <taxon>Arthropoda</taxon>
        <taxon>Crustacea</taxon>
        <taxon>Branchiopoda</taxon>
        <taxon>Diplostraca</taxon>
        <taxon>Cladocera</taxon>
        <taxon>Anomopoda</taxon>
        <taxon>Daphniidae</taxon>
        <taxon>Daphnia</taxon>
    </lineage>
</organism>
<dbReference type="AlphaFoldDB" id="E9GUE4"/>
<name>E9GUE4_DAPPU</name>
<dbReference type="KEGG" id="dpx:DAPPUDRAFT_322035"/>
<evidence type="ECO:0000313" key="1">
    <source>
        <dbReference type="EMBL" id="EFX76817.1"/>
    </source>
</evidence>
<reference evidence="1 2" key="1">
    <citation type="journal article" date="2011" name="Science">
        <title>The ecoresponsive genome of Daphnia pulex.</title>
        <authorList>
            <person name="Colbourne J.K."/>
            <person name="Pfrender M.E."/>
            <person name="Gilbert D."/>
            <person name="Thomas W.K."/>
            <person name="Tucker A."/>
            <person name="Oakley T.H."/>
            <person name="Tokishita S."/>
            <person name="Aerts A."/>
            <person name="Arnold G.J."/>
            <person name="Basu M.K."/>
            <person name="Bauer D.J."/>
            <person name="Caceres C.E."/>
            <person name="Carmel L."/>
            <person name="Casola C."/>
            <person name="Choi J.H."/>
            <person name="Detter J.C."/>
            <person name="Dong Q."/>
            <person name="Dusheyko S."/>
            <person name="Eads B.D."/>
            <person name="Frohlich T."/>
            <person name="Geiler-Samerotte K.A."/>
            <person name="Gerlach D."/>
            <person name="Hatcher P."/>
            <person name="Jogdeo S."/>
            <person name="Krijgsveld J."/>
            <person name="Kriventseva E.V."/>
            <person name="Kultz D."/>
            <person name="Laforsch C."/>
            <person name="Lindquist E."/>
            <person name="Lopez J."/>
            <person name="Manak J.R."/>
            <person name="Muller J."/>
            <person name="Pangilinan J."/>
            <person name="Patwardhan R.P."/>
            <person name="Pitluck S."/>
            <person name="Pritham E.J."/>
            <person name="Rechtsteiner A."/>
            <person name="Rho M."/>
            <person name="Rogozin I.B."/>
            <person name="Sakarya O."/>
            <person name="Salamov A."/>
            <person name="Schaack S."/>
            <person name="Shapiro H."/>
            <person name="Shiga Y."/>
            <person name="Skalitzky C."/>
            <person name="Smith Z."/>
            <person name="Souvorov A."/>
            <person name="Sung W."/>
            <person name="Tang Z."/>
            <person name="Tsuchiya D."/>
            <person name="Tu H."/>
            <person name="Vos H."/>
            <person name="Wang M."/>
            <person name="Wolf Y.I."/>
            <person name="Yamagata H."/>
            <person name="Yamada T."/>
            <person name="Ye Y."/>
            <person name="Shaw J.R."/>
            <person name="Andrews J."/>
            <person name="Crease T.J."/>
            <person name="Tang H."/>
            <person name="Lucas S.M."/>
            <person name="Robertson H.M."/>
            <person name="Bork P."/>
            <person name="Koonin E.V."/>
            <person name="Zdobnov E.M."/>
            <person name="Grigoriev I.V."/>
            <person name="Lynch M."/>
            <person name="Boore J.L."/>
        </authorList>
    </citation>
    <scope>NUCLEOTIDE SEQUENCE [LARGE SCALE GENOMIC DNA]</scope>
</reference>
<accession>E9GUE4</accession>
<dbReference type="HOGENOM" id="CLU_2833771_0_0_1"/>
<keyword evidence="2" id="KW-1185">Reference proteome</keyword>
<proteinExistence type="predicted"/>
<dbReference type="EMBL" id="GL732566">
    <property type="protein sequence ID" value="EFX76817.1"/>
    <property type="molecule type" value="Genomic_DNA"/>
</dbReference>
<protein>
    <submittedName>
        <fullName evidence="1">Uncharacterized protein</fullName>
    </submittedName>
</protein>
<gene>
    <name evidence="1" type="ORF">DAPPUDRAFT_322035</name>
</gene>
<sequence length="66" mass="7122">MELPLMKDPATEEDGLLDQYIDGLASFLAKHGTLRQSVIAPRKLLEIGGDLDGKEKGKEAGEEVAI</sequence>